<dbReference type="Proteomes" id="UP000800200">
    <property type="component" value="Unassembled WGS sequence"/>
</dbReference>
<proteinExistence type="predicted"/>
<evidence type="ECO:0000259" key="1">
    <source>
        <dbReference type="Pfam" id="PF22939"/>
    </source>
</evidence>
<keyword evidence="3" id="KW-1185">Reference proteome</keyword>
<dbReference type="InterPro" id="IPR054471">
    <property type="entry name" value="GPIID_WHD"/>
</dbReference>
<evidence type="ECO:0000313" key="2">
    <source>
        <dbReference type="EMBL" id="KAF2178431.1"/>
    </source>
</evidence>
<dbReference type="PANTHER" id="PTHR10039:SF16">
    <property type="entry name" value="GPI INOSITOL-DEACYLASE"/>
    <property type="match status" value="1"/>
</dbReference>
<organism evidence="2 3">
    <name type="scientific">Zopfia rhizophila CBS 207.26</name>
    <dbReference type="NCBI Taxonomy" id="1314779"/>
    <lineage>
        <taxon>Eukaryota</taxon>
        <taxon>Fungi</taxon>
        <taxon>Dikarya</taxon>
        <taxon>Ascomycota</taxon>
        <taxon>Pezizomycotina</taxon>
        <taxon>Dothideomycetes</taxon>
        <taxon>Dothideomycetes incertae sedis</taxon>
        <taxon>Zopfiaceae</taxon>
        <taxon>Zopfia</taxon>
    </lineage>
</organism>
<feature type="domain" description="GPI inositol-deacylase winged helix" evidence="1">
    <location>
        <begin position="126"/>
        <end position="235"/>
    </location>
</feature>
<name>A0A6A6DG02_9PEZI</name>
<dbReference type="PANTHER" id="PTHR10039">
    <property type="entry name" value="AMELOGENIN"/>
    <property type="match status" value="1"/>
</dbReference>
<sequence length="363" mass="41757">MDILETIAVWKLQNLHLLVTSRRERDIESSLECFVDRQHTISLQSELVDKDIQRYVQQRLSDDKSLRKWQKDPAIRQEIENTLTKGACGMFRWAVCQLDTLGKCRNRLTLRKSLATLPPTLDETYERILCAINKEDTEYAVRILRWLTFSSRPLLVEEISEVVAIDVERVPVFDREEVLEDPLEVLSICSSLINIATTEESTPRAGNGSSESTRLVVVLAHYSVKEYLISKRIQQGRAVRYSMQDVACNEVIAKSCLEYILQFQQSDSFSGESIEEFKLAKYSAEFWITHAQAALDHSEALSRLILKLFLTRNGAYINWIRIHDPEKPWQESNFRKVLETVPAPLYYASQAGLSKVVSLLLLE</sequence>
<accession>A0A6A6DG02</accession>
<reference evidence="2" key="1">
    <citation type="journal article" date="2020" name="Stud. Mycol.">
        <title>101 Dothideomycetes genomes: a test case for predicting lifestyles and emergence of pathogens.</title>
        <authorList>
            <person name="Haridas S."/>
            <person name="Albert R."/>
            <person name="Binder M."/>
            <person name="Bloem J."/>
            <person name="Labutti K."/>
            <person name="Salamov A."/>
            <person name="Andreopoulos B."/>
            <person name="Baker S."/>
            <person name="Barry K."/>
            <person name="Bills G."/>
            <person name="Bluhm B."/>
            <person name="Cannon C."/>
            <person name="Castanera R."/>
            <person name="Culley D."/>
            <person name="Daum C."/>
            <person name="Ezra D."/>
            <person name="Gonzalez J."/>
            <person name="Henrissat B."/>
            <person name="Kuo A."/>
            <person name="Liang C."/>
            <person name="Lipzen A."/>
            <person name="Lutzoni F."/>
            <person name="Magnuson J."/>
            <person name="Mondo S."/>
            <person name="Nolan M."/>
            <person name="Ohm R."/>
            <person name="Pangilinan J."/>
            <person name="Park H.-J."/>
            <person name="Ramirez L."/>
            <person name="Alfaro M."/>
            <person name="Sun H."/>
            <person name="Tritt A."/>
            <person name="Yoshinaga Y."/>
            <person name="Zwiers L.-H."/>
            <person name="Turgeon B."/>
            <person name="Goodwin S."/>
            <person name="Spatafora J."/>
            <person name="Crous P."/>
            <person name="Grigoriev I."/>
        </authorList>
    </citation>
    <scope>NUCLEOTIDE SEQUENCE</scope>
    <source>
        <strain evidence="2">CBS 207.26</strain>
    </source>
</reference>
<evidence type="ECO:0000313" key="3">
    <source>
        <dbReference type="Proteomes" id="UP000800200"/>
    </source>
</evidence>
<dbReference type="AlphaFoldDB" id="A0A6A6DG02"/>
<dbReference type="Pfam" id="PF22939">
    <property type="entry name" value="WHD_GPIID"/>
    <property type="match status" value="1"/>
</dbReference>
<gene>
    <name evidence="2" type="ORF">K469DRAFT_599451</name>
</gene>
<protein>
    <recommendedName>
        <fullName evidence="1">GPI inositol-deacylase winged helix domain-containing protein</fullName>
    </recommendedName>
</protein>
<dbReference type="OrthoDB" id="1577640at2759"/>
<dbReference type="EMBL" id="ML994675">
    <property type="protein sequence ID" value="KAF2178431.1"/>
    <property type="molecule type" value="Genomic_DNA"/>
</dbReference>
<feature type="non-terminal residue" evidence="2">
    <location>
        <position position="363"/>
    </location>
</feature>